<feature type="region of interest" description="Disordered" evidence="3">
    <location>
        <begin position="53"/>
        <end position="117"/>
    </location>
</feature>
<dbReference type="PRINTS" id="PR00452">
    <property type="entry name" value="SH3DOMAIN"/>
</dbReference>
<evidence type="ECO:0000256" key="2">
    <source>
        <dbReference type="PROSITE-ProRule" id="PRU00192"/>
    </source>
</evidence>
<dbReference type="GeneID" id="37017203"/>
<keyword evidence="1 2" id="KW-0728">SH3 domain</keyword>
<dbReference type="GO" id="GO:0097320">
    <property type="term" value="P:plasma membrane tubulation"/>
    <property type="evidence" value="ECO:0007669"/>
    <property type="project" value="TreeGrafter"/>
</dbReference>
<dbReference type="GO" id="GO:0043332">
    <property type="term" value="C:mating projection tip"/>
    <property type="evidence" value="ECO:0007669"/>
    <property type="project" value="TreeGrafter"/>
</dbReference>
<dbReference type="GO" id="GO:0030479">
    <property type="term" value="C:actin cortical patch"/>
    <property type="evidence" value="ECO:0007669"/>
    <property type="project" value="TreeGrafter"/>
</dbReference>
<dbReference type="EMBL" id="KZ819336">
    <property type="protein sequence ID" value="PWN18366.1"/>
    <property type="molecule type" value="Genomic_DNA"/>
</dbReference>
<dbReference type="Proteomes" id="UP000245942">
    <property type="component" value="Unassembled WGS sequence"/>
</dbReference>
<dbReference type="InterPro" id="IPR036028">
    <property type="entry name" value="SH3-like_dom_sf"/>
</dbReference>
<feature type="compositionally biased region" description="Polar residues" evidence="3">
    <location>
        <begin position="74"/>
        <end position="86"/>
    </location>
</feature>
<feature type="domain" description="SH3" evidence="4">
    <location>
        <begin position="122"/>
        <end position="173"/>
    </location>
</feature>
<dbReference type="SMART" id="SM00326">
    <property type="entry name" value="SH3"/>
    <property type="match status" value="1"/>
</dbReference>
<keyword evidence="6" id="KW-1185">Reference proteome</keyword>
<dbReference type="PANTHER" id="PTHR47174">
    <property type="entry name" value="BRIDGING INTEGRATOR 3"/>
    <property type="match status" value="1"/>
</dbReference>
<dbReference type="InterPro" id="IPR001452">
    <property type="entry name" value="SH3_domain"/>
</dbReference>
<proteinExistence type="predicted"/>
<evidence type="ECO:0000256" key="3">
    <source>
        <dbReference type="SAM" id="MobiDB-lite"/>
    </source>
</evidence>
<dbReference type="RefSeq" id="XP_025345526.1">
    <property type="nucleotide sequence ID" value="XM_025495469.1"/>
</dbReference>
<dbReference type="PANTHER" id="PTHR47174:SF2">
    <property type="entry name" value="SH3 DOMAIN SIGNALLING PROTEIN (AFU_ORTHOLOGUE AFUA_5G07670)"/>
    <property type="match status" value="1"/>
</dbReference>
<name>A0A316TYM0_9BASI</name>
<dbReference type="GO" id="GO:0051666">
    <property type="term" value="P:actin cortical patch localization"/>
    <property type="evidence" value="ECO:0007669"/>
    <property type="project" value="InterPro"/>
</dbReference>
<protein>
    <recommendedName>
        <fullName evidence="4">SH3 domain-containing protein</fullName>
    </recommendedName>
</protein>
<gene>
    <name evidence="5" type="ORF">BCV69DRAFT_71100</name>
</gene>
<dbReference type="InterPro" id="IPR046982">
    <property type="entry name" value="BIN3/RVS161-like"/>
</dbReference>
<feature type="compositionally biased region" description="Low complexity" evidence="3">
    <location>
        <begin position="53"/>
        <end position="73"/>
    </location>
</feature>
<organism evidence="5 6">
    <name type="scientific">Pseudomicrostroma glucosiphilum</name>
    <dbReference type="NCBI Taxonomy" id="1684307"/>
    <lineage>
        <taxon>Eukaryota</taxon>
        <taxon>Fungi</taxon>
        <taxon>Dikarya</taxon>
        <taxon>Basidiomycota</taxon>
        <taxon>Ustilaginomycotina</taxon>
        <taxon>Exobasidiomycetes</taxon>
        <taxon>Microstromatales</taxon>
        <taxon>Microstromatales incertae sedis</taxon>
        <taxon>Pseudomicrostroma</taxon>
    </lineage>
</organism>
<evidence type="ECO:0000313" key="6">
    <source>
        <dbReference type="Proteomes" id="UP000245942"/>
    </source>
</evidence>
<dbReference type="GO" id="GO:0006897">
    <property type="term" value="P:endocytosis"/>
    <property type="evidence" value="ECO:0007669"/>
    <property type="project" value="InterPro"/>
</dbReference>
<evidence type="ECO:0000313" key="5">
    <source>
        <dbReference type="EMBL" id="PWN18366.1"/>
    </source>
</evidence>
<dbReference type="CDD" id="cd00174">
    <property type="entry name" value="SH3"/>
    <property type="match status" value="1"/>
</dbReference>
<evidence type="ECO:0000259" key="4">
    <source>
        <dbReference type="PROSITE" id="PS50002"/>
    </source>
</evidence>
<accession>A0A316TYM0</accession>
<sequence length="173" mass="18450">MDASTRHLVERMLADVHFLAQQGHIKVKDYQANTIRAQLDPILQSSASPAAASSQASTLRPSLAASSPSSSSSFQQKINSNTSSKADTLAATARNKVPPPPPPLQSGIQSPSTPAVAAEEMPTRDLVKALWTFDAAGGDDEMPFEVGDIIEVTDRSDADWWKGHVNGREGVFP</sequence>
<dbReference type="GO" id="GO:0031097">
    <property type="term" value="C:medial cortex"/>
    <property type="evidence" value="ECO:0007669"/>
    <property type="project" value="TreeGrafter"/>
</dbReference>
<evidence type="ECO:0000256" key="1">
    <source>
        <dbReference type="ARBA" id="ARBA00022443"/>
    </source>
</evidence>
<dbReference type="SUPFAM" id="SSF50044">
    <property type="entry name" value="SH3-domain"/>
    <property type="match status" value="1"/>
</dbReference>
<dbReference type="GO" id="GO:1990528">
    <property type="term" value="C:Rvs161p-Rvs167p complex"/>
    <property type="evidence" value="ECO:0007669"/>
    <property type="project" value="TreeGrafter"/>
</dbReference>
<dbReference type="GO" id="GO:0008289">
    <property type="term" value="F:lipid binding"/>
    <property type="evidence" value="ECO:0007669"/>
    <property type="project" value="TreeGrafter"/>
</dbReference>
<dbReference type="Gene3D" id="2.30.30.40">
    <property type="entry name" value="SH3 Domains"/>
    <property type="match status" value="1"/>
</dbReference>
<dbReference type="OrthoDB" id="5983572at2759"/>
<dbReference type="PROSITE" id="PS50002">
    <property type="entry name" value="SH3"/>
    <property type="match status" value="1"/>
</dbReference>
<dbReference type="Pfam" id="PF00018">
    <property type="entry name" value="SH3_1"/>
    <property type="match status" value="1"/>
</dbReference>
<reference evidence="5 6" key="1">
    <citation type="journal article" date="2018" name="Mol. Biol. Evol.">
        <title>Broad Genomic Sampling Reveals a Smut Pathogenic Ancestry of the Fungal Clade Ustilaginomycotina.</title>
        <authorList>
            <person name="Kijpornyongpan T."/>
            <person name="Mondo S.J."/>
            <person name="Barry K."/>
            <person name="Sandor L."/>
            <person name="Lee J."/>
            <person name="Lipzen A."/>
            <person name="Pangilinan J."/>
            <person name="LaButti K."/>
            <person name="Hainaut M."/>
            <person name="Henrissat B."/>
            <person name="Grigoriev I.V."/>
            <person name="Spatafora J.W."/>
            <person name="Aime M.C."/>
        </authorList>
    </citation>
    <scope>NUCLEOTIDE SEQUENCE [LARGE SCALE GENOMIC DNA]</scope>
    <source>
        <strain evidence="5 6">MCA 4718</strain>
    </source>
</reference>
<dbReference type="STRING" id="1684307.A0A316TYM0"/>
<dbReference type="AlphaFoldDB" id="A0A316TYM0"/>